<keyword evidence="4" id="KW-0862">Zinc</keyword>
<evidence type="ECO:0000256" key="4">
    <source>
        <dbReference type="ARBA" id="ARBA00022833"/>
    </source>
</evidence>
<evidence type="ECO:0000313" key="10">
    <source>
        <dbReference type="EnsemblMetazoa" id="ASTEI07257-PA"/>
    </source>
</evidence>
<keyword evidence="5" id="KW-0805">Transcription regulation</keyword>
<comment type="subcellular location">
    <subcellularLocation>
        <location evidence="1">Nucleus</location>
    </subcellularLocation>
</comment>
<dbReference type="InterPro" id="IPR052035">
    <property type="entry name" value="ZnF_BED_domain_contain"/>
</dbReference>
<organism evidence="10 11">
    <name type="scientific">Anopheles stephensi</name>
    <name type="common">Indo-Pakistan malaria mosquito</name>
    <dbReference type="NCBI Taxonomy" id="30069"/>
    <lineage>
        <taxon>Eukaryota</taxon>
        <taxon>Metazoa</taxon>
        <taxon>Ecdysozoa</taxon>
        <taxon>Arthropoda</taxon>
        <taxon>Hexapoda</taxon>
        <taxon>Insecta</taxon>
        <taxon>Pterygota</taxon>
        <taxon>Neoptera</taxon>
        <taxon>Endopterygota</taxon>
        <taxon>Diptera</taxon>
        <taxon>Nematocera</taxon>
        <taxon>Culicoidea</taxon>
        <taxon>Culicidae</taxon>
        <taxon>Anophelinae</taxon>
        <taxon>Anopheles</taxon>
    </lineage>
</organism>
<dbReference type="InterPro" id="IPR008906">
    <property type="entry name" value="HATC_C_dom"/>
</dbReference>
<evidence type="ECO:0000256" key="9">
    <source>
        <dbReference type="SAM" id="MobiDB-lite"/>
    </source>
</evidence>
<keyword evidence="2" id="KW-0479">Metal-binding</keyword>
<keyword evidence="8" id="KW-0539">Nucleus</keyword>
<protein>
    <submittedName>
        <fullName evidence="10">Uncharacterized protein</fullName>
    </submittedName>
</protein>
<dbReference type="Pfam" id="PF02892">
    <property type="entry name" value="zf-BED"/>
    <property type="match status" value="1"/>
</dbReference>
<feature type="compositionally biased region" description="Polar residues" evidence="9">
    <location>
        <begin position="64"/>
        <end position="77"/>
    </location>
</feature>
<dbReference type="GO" id="GO:0046983">
    <property type="term" value="F:protein dimerization activity"/>
    <property type="evidence" value="ECO:0007669"/>
    <property type="project" value="InterPro"/>
</dbReference>
<dbReference type="PANTHER" id="PTHR46481:SF10">
    <property type="entry name" value="ZINC FINGER BED DOMAIN-CONTAINING PROTEIN 39"/>
    <property type="match status" value="1"/>
</dbReference>
<dbReference type="GO" id="GO:0005634">
    <property type="term" value="C:nucleus"/>
    <property type="evidence" value="ECO:0007669"/>
    <property type="project" value="UniProtKB-SubCell"/>
</dbReference>
<dbReference type="SMART" id="SM00614">
    <property type="entry name" value="ZnF_BED"/>
    <property type="match status" value="1"/>
</dbReference>
<dbReference type="AlphaFoldDB" id="A0A182YFM1"/>
<evidence type="ECO:0000256" key="8">
    <source>
        <dbReference type="ARBA" id="ARBA00023242"/>
    </source>
</evidence>
<dbReference type="STRING" id="30069.A0A182YFM1"/>
<dbReference type="OMA" id="DQDPLLW"/>
<dbReference type="GO" id="GO:0008270">
    <property type="term" value="F:zinc ion binding"/>
    <property type="evidence" value="ECO:0007669"/>
    <property type="project" value="UniProtKB-KW"/>
</dbReference>
<dbReference type="Pfam" id="PF05699">
    <property type="entry name" value="Dimer_Tnp_hAT"/>
    <property type="match status" value="1"/>
</dbReference>
<evidence type="ECO:0000313" key="11">
    <source>
        <dbReference type="Proteomes" id="UP000076408"/>
    </source>
</evidence>
<dbReference type="VEuPathDB" id="VectorBase:ASTEI07257"/>
<dbReference type="Proteomes" id="UP000076408">
    <property type="component" value="Unassembled WGS sequence"/>
</dbReference>
<dbReference type="InterPro" id="IPR036236">
    <property type="entry name" value="Znf_C2H2_sf"/>
</dbReference>
<dbReference type="SUPFAM" id="SSF140996">
    <property type="entry name" value="Hermes dimerisation domain"/>
    <property type="match status" value="1"/>
</dbReference>
<dbReference type="PROSITE" id="PS50808">
    <property type="entry name" value="ZF_BED"/>
    <property type="match status" value="1"/>
</dbReference>
<accession>A0A182YFM1</accession>
<evidence type="ECO:0000256" key="6">
    <source>
        <dbReference type="ARBA" id="ARBA00023125"/>
    </source>
</evidence>
<dbReference type="InterPro" id="IPR003656">
    <property type="entry name" value="Znf_BED"/>
</dbReference>
<keyword evidence="6" id="KW-0238">DNA-binding</keyword>
<evidence type="ECO:0000256" key="2">
    <source>
        <dbReference type="ARBA" id="ARBA00022723"/>
    </source>
</evidence>
<dbReference type="SUPFAM" id="SSF53098">
    <property type="entry name" value="Ribonuclease H-like"/>
    <property type="match status" value="1"/>
</dbReference>
<keyword evidence="7" id="KW-0804">Transcription</keyword>
<evidence type="ECO:0000256" key="1">
    <source>
        <dbReference type="ARBA" id="ARBA00004123"/>
    </source>
</evidence>
<keyword evidence="11" id="KW-1185">Reference proteome</keyword>
<proteinExistence type="predicted"/>
<reference evidence="11" key="1">
    <citation type="journal article" date="2014" name="Genome Biol.">
        <title>Genome analysis of a major urban malaria vector mosquito, Anopheles stephensi.</title>
        <authorList>
            <person name="Jiang X."/>
            <person name="Peery A."/>
            <person name="Hall A.B."/>
            <person name="Sharma A."/>
            <person name="Chen X.G."/>
            <person name="Waterhouse R.M."/>
            <person name="Komissarov A."/>
            <person name="Riehle M.M."/>
            <person name="Shouche Y."/>
            <person name="Sharakhova M.V."/>
            <person name="Lawson D."/>
            <person name="Pakpour N."/>
            <person name="Arensburger P."/>
            <person name="Davidson V.L."/>
            <person name="Eiglmeier K."/>
            <person name="Emrich S."/>
            <person name="George P."/>
            <person name="Kennedy R.C."/>
            <person name="Mane S.P."/>
            <person name="Maslen G."/>
            <person name="Oringanje C."/>
            <person name="Qi Y."/>
            <person name="Settlage R."/>
            <person name="Tojo M."/>
            <person name="Tubio J.M."/>
            <person name="Unger M.F."/>
            <person name="Wang B."/>
            <person name="Vernick K.D."/>
            <person name="Ribeiro J.M."/>
            <person name="James A.A."/>
            <person name="Michel K."/>
            <person name="Riehle M.A."/>
            <person name="Luckhart S."/>
            <person name="Sharakhov I.V."/>
            <person name="Tu Z."/>
        </authorList>
    </citation>
    <scope>NUCLEOTIDE SEQUENCE [LARGE SCALE GENOMIC DNA]</scope>
    <source>
        <strain evidence="11">Indian</strain>
    </source>
</reference>
<dbReference type="VEuPathDB" id="VectorBase:ASTEI20_044002"/>
<dbReference type="SUPFAM" id="SSF57667">
    <property type="entry name" value="beta-beta-alpha zinc fingers"/>
    <property type="match status" value="1"/>
</dbReference>
<evidence type="ECO:0000256" key="7">
    <source>
        <dbReference type="ARBA" id="ARBA00023163"/>
    </source>
</evidence>
<evidence type="ECO:0000256" key="3">
    <source>
        <dbReference type="ARBA" id="ARBA00022771"/>
    </source>
</evidence>
<feature type="region of interest" description="Disordered" evidence="9">
    <location>
        <begin position="50"/>
        <end position="97"/>
    </location>
</feature>
<dbReference type="PANTHER" id="PTHR46481">
    <property type="entry name" value="ZINC FINGER BED DOMAIN-CONTAINING PROTEIN 4"/>
    <property type="match status" value="1"/>
</dbReference>
<sequence length="617" mass="69064">MSSSKFSEVWQHFLGQGKAATCQYCSKVISISNGSTSNLKRHLKNKHPSITFHARNQEPIAEATTPSTSWDESSTVEAGTAASKPARYSSSTGADAVTSKPLGAMQKSRLDEALLDLICDECLPFNIVEGEAFKRFIRLLNPKYDLPHRRTISDGLLSNGFQETLARVTENVAQAQFVAITLDSWTNAHGRYCLAVTAHYINDDFNLVSNLLACNDCARSPQAAGRDITEWINQLVVRFKVQNKIQALVTDNVTDAVKDATSALNVEHLPCFAHTLNLVVQNALRHSIQETVDEIQQLVSFFQTNTSASERLAEAQAKLQMPYMKLKQAVPSRWNSTFDMMDRFLRNKDPILACLDGAVEHNLQFNDWIILEQSVKVLVNFDHATKVLTTDKSVTLSQTGLLPNILLTKTQAALHERMEFPVKTLATCLIEELSKRCKPYLDSKLVCRAMILDPRMKGHSFADDRQRYEATYQSLIASITPLKVSAAPPPSEPTVAKPFADPSHQSLFSDFATSIKRVKNSAQPEVAAKLELDEYLKMDCIELTEDPLLWWKTYKSQFPALCQIVQKLFCIPATSVPPERIFSKDGEMYAAKRAQLLHGKMSEVLFLRQNSKYLSPQ</sequence>
<name>A0A182YFM1_ANOST</name>
<dbReference type="GO" id="GO:0003677">
    <property type="term" value="F:DNA binding"/>
    <property type="evidence" value="ECO:0007669"/>
    <property type="project" value="UniProtKB-KW"/>
</dbReference>
<evidence type="ECO:0000256" key="5">
    <source>
        <dbReference type="ARBA" id="ARBA00023015"/>
    </source>
</evidence>
<dbReference type="InterPro" id="IPR012337">
    <property type="entry name" value="RNaseH-like_sf"/>
</dbReference>
<dbReference type="EnsemblMetazoa" id="ASTEI07257-RA">
    <property type="protein sequence ID" value="ASTEI07257-PA"/>
    <property type="gene ID" value="ASTEI07257"/>
</dbReference>
<reference evidence="10" key="2">
    <citation type="submission" date="2020-05" db="UniProtKB">
        <authorList>
            <consortium name="EnsemblMetazoa"/>
        </authorList>
    </citation>
    <scope>IDENTIFICATION</scope>
    <source>
        <strain evidence="10">Indian</strain>
    </source>
</reference>
<dbReference type="GO" id="GO:0009791">
    <property type="term" value="P:post-embryonic development"/>
    <property type="evidence" value="ECO:0007669"/>
    <property type="project" value="UniProtKB-ARBA"/>
</dbReference>
<keyword evidence="3" id="KW-0863">Zinc-finger</keyword>
<dbReference type="VEuPathDB" id="VectorBase:ASTE000743"/>